<evidence type="ECO:0000256" key="19">
    <source>
        <dbReference type="PIRNR" id="PIRNR017184"/>
    </source>
</evidence>
<name>A0A841KJJ8_9HYPH</name>
<dbReference type="InterPro" id="IPR004443">
    <property type="entry name" value="YjeF_N_dom"/>
</dbReference>
<comment type="subunit">
    <text evidence="17">Homotetramer.</text>
</comment>
<evidence type="ECO:0000256" key="8">
    <source>
        <dbReference type="ARBA" id="ARBA00022857"/>
    </source>
</evidence>
<evidence type="ECO:0000256" key="10">
    <source>
        <dbReference type="ARBA" id="ARBA00023027"/>
    </source>
</evidence>
<keyword evidence="22" id="KW-0808">Transferase</keyword>
<dbReference type="EC" id="4.2.1.136" evidence="19"/>
<keyword evidence="22" id="KW-0418">Kinase</keyword>
<dbReference type="PANTHER" id="PTHR12592">
    <property type="entry name" value="ATP-DEPENDENT (S)-NAD(P)H-HYDRATE DEHYDRATASE FAMILY MEMBER"/>
    <property type="match status" value="1"/>
</dbReference>
<feature type="binding site" evidence="17">
    <location>
        <position position="438"/>
    </location>
    <ligand>
        <name>AMP</name>
        <dbReference type="ChEBI" id="CHEBI:456215"/>
    </ligand>
</feature>
<evidence type="ECO:0000256" key="16">
    <source>
        <dbReference type="ARBA" id="ARBA00049209"/>
    </source>
</evidence>
<feature type="binding site" evidence="18">
    <location>
        <position position="118"/>
    </location>
    <ligand>
        <name>K(+)</name>
        <dbReference type="ChEBI" id="CHEBI:29103"/>
    </ligand>
</feature>
<comment type="function">
    <text evidence="18">Catalyzes the epimerization of the S- and R-forms of NAD(P)HX, a damaged form of NAD(P)H that is a result of enzymatic or heat-dependent hydration. This is a prerequisite for the S-specific NAD(P)H-hydrate dehydratase to allow the repair of both epimers of NAD(P)HX.</text>
</comment>
<dbReference type="GO" id="GO:0110051">
    <property type="term" value="P:metabolite repair"/>
    <property type="evidence" value="ECO:0007669"/>
    <property type="project" value="TreeGrafter"/>
</dbReference>
<keyword evidence="11 18" id="KW-0413">Isomerase</keyword>
<feature type="binding site" evidence="17">
    <location>
        <position position="439"/>
    </location>
    <ligand>
        <name>(6S)-NADPHX</name>
        <dbReference type="ChEBI" id="CHEBI:64076"/>
    </ligand>
</feature>
<dbReference type="Gene3D" id="3.40.1190.20">
    <property type="match status" value="1"/>
</dbReference>
<evidence type="ECO:0000313" key="23">
    <source>
        <dbReference type="Proteomes" id="UP000588017"/>
    </source>
</evidence>
<dbReference type="Proteomes" id="UP000588017">
    <property type="component" value="Unassembled WGS sequence"/>
</dbReference>
<dbReference type="Pfam" id="PF03853">
    <property type="entry name" value="YjeF_N"/>
    <property type="match status" value="1"/>
</dbReference>
<comment type="catalytic activity">
    <reaction evidence="2 18 19">
        <text>(6R)-NADPHX = (6S)-NADPHX</text>
        <dbReference type="Rhea" id="RHEA:32227"/>
        <dbReference type="ChEBI" id="CHEBI:64076"/>
        <dbReference type="ChEBI" id="CHEBI:64077"/>
        <dbReference type="EC" id="5.1.99.6"/>
    </reaction>
</comment>
<comment type="function">
    <text evidence="17">Catalyzes the dehydration of the S-form of NAD(P)HX at the expense of ADP, which is converted to AMP. Together with NAD(P)HX epimerase, which catalyzes the epimerization of the S- and R-forms, the enzyme allows the repair of both epimers of NAD(P)HX, a damaged form of NAD(P)H that is a result of enzymatic or heat-dependent hydration.</text>
</comment>
<evidence type="ECO:0000259" key="21">
    <source>
        <dbReference type="PROSITE" id="PS51385"/>
    </source>
</evidence>
<gene>
    <name evidence="17" type="primary">nnrD</name>
    <name evidence="18" type="synonym">nnrE</name>
    <name evidence="22" type="ORF">HNQ73_003081</name>
</gene>
<feature type="binding site" evidence="18">
    <location>
        <position position="58"/>
    </location>
    <ligand>
        <name>K(+)</name>
        <dbReference type="ChEBI" id="CHEBI:29103"/>
    </ligand>
</feature>
<dbReference type="CDD" id="cd01171">
    <property type="entry name" value="YXKO-related"/>
    <property type="match status" value="1"/>
</dbReference>
<evidence type="ECO:0000256" key="18">
    <source>
        <dbReference type="HAMAP-Rule" id="MF_01966"/>
    </source>
</evidence>
<dbReference type="EMBL" id="JACHEH010000007">
    <property type="protein sequence ID" value="MBB6169439.1"/>
    <property type="molecule type" value="Genomic_DNA"/>
</dbReference>
<comment type="caution">
    <text evidence="22">The sequence shown here is derived from an EMBL/GenBank/DDBJ whole genome shotgun (WGS) entry which is preliminary data.</text>
</comment>
<dbReference type="InterPro" id="IPR000631">
    <property type="entry name" value="CARKD"/>
</dbReference>
<feature type="binding site" evidence="18">
    <location>
        <begin position="57"/>
        <end position="61"/>
    </location>
    <ligand>
        <name>(6S)-NADPHX</name>
        <dbReference type="ChEBI" id="CHEBI:64076"/>
    </ligand>
</feature>
<evidence type="ECO:0000256" key="3">
    <source>
        <dbReference type="ARBA" id="ARBA00006001"/>
    </source>
</evidence>
<feature type="binding site" evidence="18">
    <location>
        <begin position="122"/>
        <end position="128"/>
    </location>
    <ligand>
        <name>(6S)-NADPHX</name>
        <dbReference type="ChEBI" id="CHEBI:64076"/>
    </ligand>
</feature>
<evidence type="ECO:0000256" key="2">
    <source>
        <dbReference type="ARBA" id="ARBA00000909"/>
    </source>
</evidence>
<dbReference type="RefSeq" id="WP_183335784.1">
    <property type="nucleotide sequence ID" value="NZ_BMHX01000007.1"/>
</dbReference>
<evidence type="ECO:0000259" key="20">
    <source>
        <dbReference type="PROSITE" id="PS51383"/>
    </source>
</evidence>
<feature type="binding site" evidence="18">
    <location>
        <position position="151"/>
    </location>
    <ligand>
        <name>(6S)-NADPHX</name>
        <dbReference type="ChEBI" id="CHEBI:64076"/>
    </ligand>
</feature>
<dbReference type="InterPro" id="IPR029056">
    <property type="entry name" value="Ribokinase-like"/>
</dbReference>
<keyword evidence="8 17" id="KW-0521">NADP</keyword>
<keyword evidence="23" id="KW-1185">Reference proteome</keyword>
<evidence type="ECO:0000256" key="12">
    <source>
        <dbReference type="ARBA" id="ARBA00023239"/>
    </source>
</evidence>
<feature type="binding site" evidence="17">
    <location>
        <position position="253"/>
    </location>
    <ligand>
        <name>(6S)-NADPHX</name>
        <dbReference type="ChEBI" id="CHEBI:64076"/>
    </ligand>
</feature>
<feature type="domain" description="YjeF C-terminal" evidence="20">
    <location>
        <begin position="218"/>
        <end position="493"/>
    </location>
</feature>
<comment type="similarity">
    <text evidence="18">Belongs to the NnrE/AIBP family.</text>
</comment>
<dbReference type="Gene3D" id="3.40.50.10260">
    <property type="entry name" value="YjeF N-terminal domain"/>
    <property type="match status" value="1"/>
</dbReference>
<dbReference type="PROSITE" id="PS51383">
    <property type="entry name" value="YJEF_C_3"/>
    <property type="match status" value="1"/>
</dbReference>
<evidence type="ECO:0000256" key="5">
    <source>
        <dbReference type="ARBA" id="ARBA00022723"/>
    </source>
</evidence>
<evidence type="ECO:0000256" key="14">
    <source>
        <dbReference type="ARBA" id="ARBA00025153"/>
    </source>
</evidence>
<dbReference type="PROSITE" id="PS51385">
    <property type="entry name" value="YJEF_N"/>
    <property type="match status" value="1"/>
</dbReference>
<evidence type="ECO:0000256" key="9">
    <source>
        <dbReference type="ARBA" id="ARBA00022958"/>
    </source>
</evidence>
<dbReference type="NCBIfam" id="TIGR00197">
    <property type="entry name" value="yjeF_nterm"/>
    <property type="match status" value="1"/>
</dbReference>
<dbReference type="GO" id="GO:0052855">
    <property type="term" value="F:ADP-dependent NAD(P)H-hydrate dehydratase activity"/>
    <property type="evidence" value="ECO:0007669"/>
    <property type="project" value="UniProtKB-UniRule"/>
</dbReference>
<keyword evidence="7 17" id="KW-0067">ATP-binding</keyword>
<dbReference type="PROSITE" id="PS01050">
    <property type="entry name" value="YJEF_C_2"/>
    <property type="match status" value="1"/>
</dbReference>
<feature type="binding site" evidence="17">
    <location>
        <position position="371"/>
    </location>
    <ligand>
        <name>(6S)-NADPHX</name>
        <dbReference type="ChEBI" id="CHEBI:64076"/>
    </ligand>
</feature>
<dbReference type="InterPro" id="IPR036652">
    <property type="entry name" value="YjeF_N_dom_sf"/>
</dbReference>
<comment type="similarity">
    <text evidence="4 19">In the C-terminal section; belongs to the NnrD/CARKD family.</text>
</comment>
<feature type="binding site" evidence="18">
    <location>
        <position position="154"/>
    </location>
    <ligand>
        <name>K(+)</name>
        <dbReference type="ChEBI" id="CHEBI:29103"/>
    </ligand>
</feature>
<dbReference type="GO" id="GO:0052856">
    <property type="term" value="F:NAD(P)HX epimerase activity"/>
    <property type="evidence" value="ECO:0007669"/>
    <property type="project" value="UniProtKB-UniRule"/>
</dbReference>
<evidence type="ECO:0000256" key="7">
    <source>
        <dbReference type="ARBA" id="ARBA00022840"/>
    </source>
</evidence>
<dbReference type="NCBIfam" id="TIGR00196">
    <property type="entry name" value="yjeF_cterm"/>
    <property type="match status" value="1"/>
</dbReference>
<organism evidence="22 23">
    <name type="scientific">Chelatococcus composti</name>
    <dbReference type="NCBI Taxonomy" id="1743235"/>
    <lineage>
        <taxon>Bacteria</taxon>
        <taxon>Pseudomonadati</taxon>
        <taxon>Pseudomonadota</taxon>
        <taxon>Alphaproteobacteria</taxon>
        <taxon>Hyphomicrobiales</taxon>
        <taxon>Chelatococcaceae</taxon>
        <taxon>Chelatococcus</taxon>
    </lineage>
</organism>
<comment type="similarity">
    <text evidence="17">Belongs to the NnrD/CARKD family.</text>
</comment>
<dbReference type="PANTHER" id="PTHR12592:SF0">
    <property type="entry name" value="ATP-DEPENDENT (S)-NAD(P)H-HYDRATE DEHYDRATASE"/>
    <property type="match status" value="1"/>
</dbReference>
<keyword evidence="5 18" id="KW-0479">Metal-binding</keyword>
<evidence type="ECO:0000256" key="6">
    <source>
        <dbReference type="ARBA" id="ARBA00022741"/>
    </source>
</evidence>
<dbReference type="GO" id="GO:0005524">
    <property type="term" value="F:ATP binding"/>
    <property type="evidence" value="ECO:0007669"/>
    <property type="project" value="UniProtKB-UniRule"/>
</dbReference>
<keyword evidence="12 17" id="KW-0456">Lyase</keyword>
<comment type="function">
    <text evidence="14 19">Bifunctional enzyme that catalyzes the epimerization of the S- and R-forms of NAD(P)HX and the dehydration of the S-form of NAD(P)HX at the expense of ADP, which is converted to AMP. This allows the repair of both epimers of NAD(P)HX, a damaged form of NAD(P)H that is a result of enzymatic or heat-dependent hydration.</text>
</comment>
<evidence type="ECO:0000256" key="11">
    <source>
        <dbReference type="ARBA" id="ARBA00023235"/>
    </source>
</evidence>
<comment type="catalytic activity">
    <reaction evidence="1 18 19">
        <text>(6R)-NADHX = (6S)-NADHX</text>
        <dbReference type="Rhea" id="RHEA:32215"/>
        <dbReference type="ChEBI" id="CHEBI:64074"/>
        <dbReference type="ChEBI" id="CHEBI:64075"/>
        <dbReference type="EC" id="5.1.99.6"/>
    </reaction>
</comment>
<dbReference type="GO" id="GO:0046496">
    <property type="term" value="P:nicotinamide nucleotide metabolic process"/>
    <property type="evidence" value="ECO:0007669"/>
    <property type="project" value="UniProtKB-UniRule"/>
</dbReference>
<reference evidence="22 23" key="1">
    <citation type="submission" date="2020-08" db="EMBL/GenBank/DDBJ databases">
        <title>Genomic Encyclopedia of Type Strains, Phase IV (KMG-IV): sequencing the most valuable type-strain genomes for metagenomic binning, comparative biology and taxonomic classification.</title>
        <authorList>
            <person name="Goeker M."/>
        </authorList>
    </citation>
    <scope>NUCLEOTIDE SEQUENCE [LARGE SCALE GENOMIC DNA]</scope>
    <source>
        <strain evidence="22 23">DSM 101465</strain>
    </source>
</reference>
<sequence length="502" mass="50823">MLELLTCSEMAAADGRTIAGGTPGIVLMERAGQAVAERVLARASGRLRVAVLCGPGNNGGDGYVVARLLAKSGHDVAVHALVPPDRLRGDAAEAARGWAGAVLPLEGWTADGFDVVVDAIFGAGLARDIAAPVDSVIAAVNESRAHVVAVDVPSGIDGDTGAVRGCAVEADETVTFARRKPGHLLLPGRMHCGRVHVADIGITDATVADLGVRTAANAPGLWSDMLPRPDAAGHKYKRGHLVVASGGPSRTGAARLAARAGLRAGAGLVTVASPPDAVAINAAQLTAVMVRPVDGAEGLADILGDARFNALVLGPALGVGEETRRMVEVAAAAQRHLVLDADALTSFAGNLAGLWQMVTSAVPSGVVLTPHEGEFSRLFGEAEGVAQARSKLERARAAAAASGAVVVLKGPDTVIAAPDGRAAINENAPPWLATAGTGDVLAGIIGGLMAQEMPAFAAACAGVWMHGAAAAAFGPGLIAEDLPEMLPRVWRELLELLFSTGN</sequence>
<keyword evidence="10 17" id="KW-0520">NAD</keyword>
<dbReference type="Pfam" id="PF01256">
    <property type="entry name" value="Carb_kinase"/>
    <property type="match status" value="1"/>
</dbReference>
<dbReference type="InterPro" id="IPR017953">
    <property type="entry name" value="Carbohydrate_kinase_pred_CS"/>
</dbReference>
<feature type="domain" description="YjeF N-terminal" evidence="21">
    <location>
        <begin position="10"/>
        <end position="208"/>
    </location>
</feature>
<evidence type="ECO:0000313" key="22">
    <source>
        <dbReference type="EMBL" id="MBB6169439.1"/>
    </source>
</evidence>
<dbReference type="GO" id="GO:0016301">
    <property type="term" value="F:kinase activity"/>
    <property type="evidence" value="ECO:0007669"/>
    <property type="project" value="UniProtKB-KW"/>
</dbReference>
<evidence type="ECO:0000256" key="1">
    <source>
        <dbReference type="ARBA" id="ARBA00000013"/>
    </source>
</evidence>
<comment type="catalytic activity">
    <reaction evidence="16 17 19">
        <text>(6S)-NADPHX + ADP = AMP + phosphate + NADPH + H(+)</text>
        <dbReference type="Rhea" id="RHEA:32235"/>
        <dbReference type="ChEBI" id="CHEBI:15378"/>
        <dbReference type="ChEBI" id="CHEBI:43474"/>
        <dbReference type="ChEBI" id="CHEBI:57783"/>
        <dbReference type="ChEBI" id="CHEBI:64076"/>
        <dbReference type="ChEBI" id="CHEBI:456215"/>
        <dbReference type="ChEBI" id="CHEBI:456216"/>
        <dbReference type="EC" id="4.2.1.136"/>
    </reaction>
</comment>
<dbReference type="InterPro" id="IPR030677">
    <property type="entry name" value="Nnr"/>
</dbReference>
<dbReference type="SUPFAM" id="SSF64153">
    <property type="entry name" value="YjeF N-terminal domain-like"/>
    <property type="match status" value="1"/>
</dbReference>
<dbReference type="SUPFAM" id="SSF53613">
    <property type="entry name" value="Ribokinase-like"/>
    <property type="match status" value="1"/>
</dbReference>
<comment type="cofactor">
    <cofactor evidence="17">
        <name>Mg(2+)</name>
        <dbReference type="ChEBI" id="CHEBI:18420"/>
    </cofactor>
</comment>
<dbReference type="EC" id="5.1.99.6" evidence="19"/>
<dbReference type="HAMAP" id="MF_01965">
    <property type="entry name" value="NADHX_dehydratase"/>
    <property type="match status" value="1"/>
</dbReference>
<dbReference type="HAMAP" id="MF_01966">
    <property type="entry name" value="NADHX_epimerase"/>
    <property type="match status" value="1"/>
</dbReference>
<evidence type="ECO:0000256" key="17">
    <source>
        <dbReference type="HAMAP-Rule" id="MF_01965"/>
    </source>
</evidence>
<protein>
    <recommendedName>
        <fullName evidence="19">Bifunctional NAD(P)H-hydrate repair enzyme</fullName>
    </recommendedName>
    <alternativeName>
        <fullName evidence="19">Nicotinamide nucleotide repair protein</fullName>
    </alternativeName>
    <domain>
        <recommendedName>
            <fullName evidence="19">ADP-dependent (S)-NAD(P)H-hydrate dehydratase</fullName>
            <ecNumber evidence="19">4.2.1.136</ecNumber>
        </recommendedName>
        <alternativeName>
            <fullName evidence="19">ADP-dependent NAD(P)HX dehydratase</fullName>
        </alternativeName>
    </domain>
    <domain>
        <recommendedName>
            <fullName evidence="19">NAD(P)H-hydrate epimerase</fullName>
            <ecNumber evidence="19">5.1.99.6</ecNumber>
        </recommendedName>
    </domain>
</protein>
<evidence type="ECO:0000256" key="4">
    <source>
        <dbReference type="ARBA" id="ARBA00009524"/>
    </source>
</evidence>
<accession>A0A841KJJ8</accession>
<keyword evidence="6 17" id="KW-0547">Nucleotide-binding</keyword>
<keyword evidence="9 18" id="KW-0630">Potassium</keyword>
<comment type="cofactor">
    <cofactor evidence="18 19">
        <name>K(+)</name>
        <dbReference type="ChEBI" id="CHEBI:29103"/>
    </cofactor>
    <text evidence="18 19">Binds 1 potassium ion per subunit.</text>
</comment>
<evidence type="ECO:0000256" key="13">
    <source>
        <dbReference type="ARBA" id="ARBA00023268"/>
    </source>
</evidence>
<evidence type="ECO:0000256" key="15">
    <source>
        <dbReference type="ARBA" id="ARBA00048238"/>
    </source>
</evidence>
<dbReference type="AlphaFoldDB" id="A0A841KJJ8"/>
<comment type="similarity">
    <text evidence="3 19">In the N-terminal section; belongs to the NnrE/AIBP family.</text>
</comment>
<keyword evidence="13" id="KW-0511">Multifunctional enzyme</keyword>
<dbReference type="PIRSF" id="PIRSF017184">
    <property type="entry name" value="Nnr"/>
    <property type="match status" value="1"/>
</dbReference>
<dbReference type="GO" id="GO:0046872">
    <property type="term" value="F:metal ion binding"/>
    <property type="evidence" value="ECO:0007669"/>
    <property type="project" value="UniProtKB-UniRule"/>
</dbReference>
<comment type="catalytic activity">
    <reaction evidence="15 17 19">
        <text>(6S)-NADHX + ADP = AMP + phosphate + NADH + H(+)</text>
        <dbReference type="Rhea" id="RHEA:32223"/>
        <dbReference type="ChEBI" id="CHEBI:15378"/>
        <dbReference type="ChEBI" id="CHEBI:43474"/>
        <dbReference type="ChEBI" id="CHEBI:57945"/>
        <dbReference type="ChEBI" id="CHEBI:64074"/>
        <dbReference type="ChEBI" id="CHEBI:456215"/>
        <dbReference type="ChEBI" id="CHEBI:456216"/>
        <dbReference type="EC" id="4.2.1.136"/>
    </reaction>
</comment>
<comment type="caution">
    <text evidence="17">Lacks conserved residue(s) required for the propagation of feature annotation.</text>
</comment>
<feature type="binding site" evidence="17">
    <location>
        <begin position="409"/>
        <end position="413"/>
    </location>
    <ligand>
        <name>AMP</name>
        <dbReference type="ChEBI" id="CHEBI:456215"/>
    </ligand>
</feature>
<proteinExistence type="inferred from homology"/>